<keyword evidence="5" id="KW-0677">Repeat</keyword>
<evidence type="ECO:0000256" key="2">
    <source>
        <dbReference type="ARBA" id="ARBA00010102"/>
    </source>
</evidence>
<dbReference type="PANTHER" id="PTHR11024">
    <property type="entry name" value="NUCLEAR PORE COMPLEX PROTEIN SEC13 / SEH1 FAMILY MEMBER"/>
    <property type="match status" value="1"/>
</dbReference>
<dbReference type="GO" id="GO:0031080">
    <property type="term" value="C:nuclear pore outer ring"/>
    <property type="evidence" value="ECO:0007669"/>
    <property type="project" value="TreeGrafter"/>
</dbReference>
<dbReference type="InterPro" id="IPR001680">
    <property type="entry name" value="WD40_rpt"/>
</dbReference>
<dbReference type="EMBL" id="GL433858">
    <property type="protein sequence ID" value="EFN52103.1"/>
    <property type="molecule type" value="Genomic_DNA"/>
</dbReference>
<evidence type="ECO:0000313" key="9">
    <source>
        <dbReference type="Proteomes" id="UP000008141"/>
    </source>
</evidence>
<dbReference type="FunCoup" id="E1ZPQ0">
    <property type="interactions" value="1595"/>
</dbReference>
<keyword evidence="9" id="KW-1185">Reference proteome</keyword>
<dbReference type="GO" id="GO:0005198">
    <property type="term" value="F:structural molecule activity"/>
    <property type="evidence" value="ECO:0007669"/>
    <property type="project" value="InterPro"/>
</dbReference>
<keyword evidence="4" id="KW-0853">WD repeat</keyword>
<dbReference type="PANTHER" id="PTHR11024:SF3">
    <property type="entry name" value="NUCLEOPORIN SEH1"/>
    <property type="match status" value="1"/>
</dbReference>
<dbReference type="SUPFAM" id="SSF50978">
    <property type="entry name" value="WD40 repeat-like"/>
    <property type="match status" value="1"/>
</dbReference>
<dbReference type="KEGG" id="cvr:CHLNCDRAFT_139397"/>
<proteinExistence type="inferred from homology"/>
<keyword evidence="6" id="KW-0653">Protein transport</keyword>
<evidence type="ECO:0000256" key="1">
    <source>
        <dbReference type="ARBA" id="ARBA00004259"/>
    </source>
</evidence>
<dbReference type="GO" id="GO:0034198">
    <property type="term" value="P:cellular response to amino acid starvation"/>
    <property type="evidence" value="ECO:0007669"/>
    <property type="project" value="TreeGrafter"/>
</dbReference>
<dbReference type="RefSeq" id="XP_005844205.1">
    <property type="nucleotide sequence ID" value="XM_005844143.1"/>
</dbReference>
<dbReference type="InterPro" id="IPR015943">
    <property type="entry name" value="WD40/YVTN_repeat-like_dom_sf"/>
</dbReference>
<dbReference type="GeneID" id="17351571"/>
<dbReference type="eggNOG" id="KOG2445">
    <property type="taxonomic scope" value="Eukaryota"/>
</dbReference>
<comment type="similarity">
    <text evidence="2">Belongs to the WD repeat SEC13 family.</text>
</comment>
<dbReference type="GO" id="GO:0035859">
    <property type="term" value="C:Seh1-associated complex"/>
    <property type="evidence" value="ECO:0007669"/>
    <property type="project" value="TreeGrafter"/>
</dbReference>
<reference evidence="8 9" key="1">
    <citation type="journal article" date="2010" name="Plant Cell">
        <title>The Chlorella variabilis NC64A genome reveals adaptation to photosymbiosis, coevolution with viruses, and cryptic sex.</title>
        <authorList>
            <person name="Blanc G."/>
            <person name="Duncan G."/>
            <person name="Agarkova I."/>
            <person name="Borodovsky M."/>
            <person name="Gurnon J."/>
            <person name="Kuo A."/>
            <person name="Lindquist E."/>
            <person name="Lucas S."/>
            <person name="Pangilinan J."/>
            <person name="Polle J."/>
            <person name="Salamov A."/>
            <person name="Terry A."/>
            <person name="Yamada T."/>
            <person name="Dunigan D.D."/>
            <person name="Grigoriev I.V."/>
            <person name="Claverie J.M."/>
            <person name="Van Etten J.L."/>
        </authorList>
    </citation>
    <scope>NUCLEOTIDE SEQUENCE [LARGE SCALE GENOMIC DNA]</scope>
    <source>
        <strain evidence="8 9">NC64A</strain>
    </source>
</reference>
<evidence type="ECO:0000256" key="6">
    <source>
        <dbReference type="ARBA" id="ARBA00022927"/>
    </source>
</evidence>
<dbReference type="InterPro" id="IPR037363">
    <property type="entry name" value="Sec13/Seh1_fam"/>
</dbReference>
<dbReference type="STRING" id="554065.E1ZPQ0"/>
<comment type="subcellular location">
    <subcellularLocation>
        <location evidence="1">Nucleus envelope</location>
    </subcellularLocation>
</comment>
<organism evidence="9">
    <name type="scientific">Chlorella variabilis</name>
    <name type="common">Green alga</name>
    <dbReference type="NCBI Taxonomy" id="554065"/>
    <lineage>
        <taxon>Eukaryota</taxon>
        <taxon>Viridiplantae</taxon>
        <taxon>Chlorophyta</taxon>
        <taxon>core chlorophytes</taxon>
        <taxon>Trebouxiophyceae</taxon>
        <taxon>Chlorellales</taxon>
        <taxon>Chlorellaceae</taxon>
        <taxon>Chlorella clade</taxon>
        <taxon>Chlorella</taxon>
    </lineage>
</organism>
<evidence type="ECO:0000256" key="5">
    <source>
        <dbReference type="ARBA" id="ARBA00022737"/>
    </source>
</evidence>
<sequence length="259" mass="27475">MTALDMAATAIACNASRTAQAVFGEGRVAIFQRKASSKGWSLHATLPADDLCITQLCWAPAEFGRVIAGGTADGSVVVWQETPGEQGSWRLVAALKEATLAVLDVAFAPPPLGPLLAVAYADGFVRLFVASSELAPASWELQNHFQIGIGSGADYGGRPVADVAWAPAMGRPCDVVAVAAGATVLLWELWGTADGLQSRQLVRLQHATPVWQVAWNPLGNWLAASIEGREVCMWRPDLGGEWLLLSRFAAAPKNKTDTE</sequence>
<dbReference type="SMART" id="SM00320">
    <property type="entry name" value="WD40"/>
    <property type="match status" value="3"/>
</dbReference>
<dbReference type="InParanoid" id="E1ZPQ0"/>
<evidence type="ECO:0000313" key="8">
    <source>
        <dbReference type="EMBL" id="EFN52103.1"/>
    </source>
</evidence>
<dbReference type="Gene3D" id="2.130.10.10">
    <property type="entry name" value="YVTN repeat-like/Quinoprotein amine dehydrogenase"/>
    <property type="match status" value="2"/>
</dbReference>
<name>E1ZPQ0_CHLVA</name>
<keyword evidence="7" id="KW-0539">Nucleus</keyword>
<evidence type="ECO:0008006" key="10">
    <source>
        <dbReference type="Google" id="ProtNLM"/>
    </source>
</evidence>
<dbReference type="AlphaFoldDB" id="E1ZPQ0"/>
<dbReference type="GO" id="GO:1904263">
    <property type="term" value="P:positive regulation of TORC1 signaling"/>
    <property type="evidence" value="ECO:0007669"/>
    <property type="project" value="TreeGrafter"/>
</dbReference>
<protein>
    <recommendedName>
        <fullName evidence="10">Anaphase-promoting complex subunit 4 WD40 domain-containing protein</fullName>
    </recommendedName>
</protein>
<accession>E1ZPQ0</accession>
<dbReference type="InterPro" id="IPR036322">
    <property type="entry name" value="WD40_repeat_dom_sf"/>
</dbReference>
<dbReference type="GO" id="GO:0015031">
    <property type="term" value="P:protein transport"/>
    <property type="evidence" value="ECO:0007669"/>
    <property type="project" value="UniProtKB-KW"/>
</dbReference>
<evidence type="ECO:0000256" key="3">
    <source>
        <dbReference type="ARBA" id="ARBA00022448"/>
    </source>
</evidence>
<gene>
    <name evidence="8" type="ORF">CHLNCDRAFT_139397</name>
</gene>
<dbReference type="OrthoDB" id="508132at2759"/>
<evidence type="ECO:0000256" key="4">
    <source>
        <dbReference type="ARBA" id="ARBA00022574"/>
    </source>
</evidence>
<dbReference type="Pfam" id="PF00400">
    <property type="entry name" value="WD40"/>
    <property type="match status" value="1"/>
</dbReference>
<dbReference type="Proteomes" id="UP000008141">
    <property type="component" value="Unassembled WGS sequence"/>
</dbReference>
<keyword evidence="3" id="KW-0813">Transport</keyword>
<evidence type="ECO:0000256" key="7">
    <source>
        <dbReference type="ARBA" id="ARBA00023242"/>
    </source>
</evidence>